<dbReference type="Proteomes" id="UP000036356">
    <property type="component" value="Unassembled WGS sequence"/>
</dbReference>
<protein>
    <submittedName>
        <fullName evidence="5">HIT-like protein</fullName>
        <ecNumber evidence="5">3.-.-.-</ecNumber>
    </submittedName>
</protein>
<feature type="domain" description="HIT" evidence="4">
    <location>
        <begin position="7"/>
        <end position="116"/>
    </location>
</feature>
<proteinExistence type="predicted"/>
<evidence type="ECO:0000256" key="2">
    <source>
        <dbReference type="PIRSR" id="PIRSR601310-3"/>
    </source>
</evidence>
<dbReference type="PROSITE" id="PS51084">
    <property type="entry name" value="HIT_2"/>
    <property type="match status" value="1"/>
</dbReference>
<dbReference type="SUPFAM" id="SSF54197">
    <property type="entry name" value="HIT-like"/>
    <property type="match status" value="1"/>
</dbReference>
<dbReference type="RefSeq" id="WP_047809899.1">
    <property type="nucleotide sequence ID" value="NZ_LDZY01000006.1"/>
</dbReference>
<keyword evidence="5" id="KW-0378">Hydrolase</keyword>
<evidence type="ECO:0000256" key="3">
    <source>
        <dbReference type="PROSITE-ProRule" id="PRU00464"/>
    </source>
</evidence>
<organism evidence="5 6">
    <name type="scientific">Desulfosporosinus acididurans</name>
    <dbReference type="NCBI Taxonomy" id="476652"/>
    <lineage>
        <taxon>Bacteria</taxon>
        <taxon>Bacillati</taxon>
        <taxon>Bacillota</taxon>
        <taxon>Clostridia</taxon>
        <taxon>Eubacteriales</taxon>
        <taxon>Desulfitobacteriaceae</taxon>
        <taxon>Desulfosporosinus</taxon>
    </lineage>
</organism>
<dbReference type="Pfam" id="PF01230">
    <property type="entry name" value="HIT"/>
    <property type="match status" value="1"/>
</dbReference>
<dbReference type="PANTHER" id="PTHR23089">
    <property type="entry name" value="HISTIDINE TRIAD HIT PROTEIN"/>
    <property type="match status" value="1"/>
</dbReference>
<dbReference type="EC" id="3.-.-.-" evidence="5"/>
<keyword evidence="6" id="KW-1185">Reference proteome</keyword>
<accession>A0A0J1FRR8</accession>
<gene>
    <name evidence="5" type="ORF">DEAC_c20310</name>
</gene>
<dbReference type="STRING" id="476652.DEAC_c20310"/>
<evidence type="ECO:0000259" key="4">
    <source>
        <dbReference type="PROSITE" id="PS51084"/>
    </source>
</evidence>
<evidence type="ECO:0000313" key="6">
    <source>
        <dbReference type="Proteomes" id="UP000036356"/>
    </source>
</evidence>
<evidence type="ECO:0000313" key="5">
    <source>
        <dbReference type="EMBL" id="KLU65992.1"/>
    </source>
</evidence>
<feature type="active site" description="Tele-AMP-histidine intermediate" evidence="1">
    <location>
        <position position="102"/>
    </location>
</feature>
<reference evidence="5 6" key="1">
    <citation type="submission" date="2015-06" db="EMBL/GenBank/DDBJ databases">
        <title>Draft genome of the moderately acidophilic sulfate reducer Candidatus Desulfosporosinus acididurans strain M1.</title>
        <authorList>
            <person name="Poehlein A."/>
            <person name="Petzsch P."/>
            <person name="Johnson B.D."/>
            <person name="Schloemann M."/>
            <person name="Daniel R."/>
            <person name="Muehling M."/>
        </authorList>
    </citation>
    <scope>NUCLEOTIDE SEQUENCE [LARGE SCALE GENOMIC DNA]</scope>
    <source>
        <strain evidence="5 6">M1</strain>
    </source>
</reference>
<dbReference type="PRINTS" id="PR00332">
    <property type="entry name" value="HISTRIAD"/>
</dbReference>
<feature type="short sequence motif" description="Histidine triad motif" evidence="2 3">
    <location>
        <begin position="100"/>
        <end position="104"/>
    </location>
</feature>
<dbReference type="CDD" id="cd01276">
    <property type="entry name" value="PKCI_related"/>
    <property type="match status" value="1"/>
</dbReference>
<dbReference type="PATRIC" id="fig|476652.3.peg.2102"/>
<dbReference type="Gene3D" id="3.30.428.10">
    <property type="entry name" value="HIT-like"/>
    <property type="match status" value="1"/>
</dbReference>
<name>A0A0J1FRR8_9FIRM</name>
<comment type="caution">
    <text evidence="5">The sequence shown here is derived from an EMBL/GenBank/DDBJ whole genome shotgun (WGS) entry which is preliminary data.</text>
</comment>
<dbReference type="InterPro" id="IPR036265">
    <property type="entry name" value="HIT-like_sf"/>
</dbReference>
<dbReference type="InterPro" id="IPR019808">
    <property type="entry name" value="Histidine_triad_CS"/>
</dbReference>
<dbReference type="GO" id="GO:0016787">
    <property type="term" value="F:hydrolase activity"/>
    <property type="evidence" value="ECO:0007669"/>
    <property type="project" value="UniProtKB-KW"/>
</dbReference>
<dbReference type="AlphaFoldDB" id="A0A0J1FRR8"/>
<dbReference type="PROSITE" id="PS00892">
    <property type="entry name" value="HIT_1"/>
    <property type="match status" value="1"/>
</dbReference>
<dbReference type="EMBL" id="LDZY01000006">
    <property type="protein sequence ID" value="KLU65992.1"/>
    <property type="molecule type" value="Genomic_DNA"/>
</dbReference>
<evidence type="ECO:0000256" key="1">
    <source>
        <dbReference type="PIRSR" id="PIRSR601310-1"/>
    </source>
</evidence>
<sequence>MYSDDCIFCKIAQRKISSDIIYEDDQVVAFKDIQPLAPVHLLVIPKNHLSSVNEVTSEYEGLIGHLFGVIRRLAQEFGVAETGYRVVTNTGADGGQVVGHLHFHLLGGQALEAKIG</sequence>
<dbReference type="InterPro" id="IPR001310">
    <property type="entry name" value="Histidine_triad_HIT"/>
</dbReference>
<dbReference type="InterPro" id="IPR011146">
    <property type="entry name" value="HIT-like"/>
</dbReference>